<evidence type="ECO:0000256" key="3">
    <source>
        <dbReference type="ARBA" id="ARBA00022692"/>
    </source>
</evidence>
<evidence type="ECO:0000313" key="7">
    <source>
        <dbReference type="EMBL" id="MBS5520525.1"/>
    </source>
</evidence>
<feature type="transmembrane region" description="Helical" evidence="6">
    <location>
        <begin position="360"/>
        <end position="379"/>
    </location>
</feature>
<keyword evidence="3 6" id="KW-0812">Transmembrane</keyword>
<feature type="transmembrane region" description="Helical" evidence="6">
    <location>
        <begin position="163"/>
        <end position="182"/>
    </location>
</feature>
<feature type="transmembrane region" description="Helical" evidence="6">
    <location>
        <begin position="233"/>
        <end position="259"/>
    </location>
</feature>
<dbReference type="PRINTS" id="PR00176">
    <property type="entry name" value="NANEUSMPORT"/>
</dbReference>
<dbReference type="SUPFAM" id="SSF161070">
    <property type="entry name" value="SNF-like"/>
    <property type="match status" value="1"/>
</dbReference>
<comment type="caution">
    <text evidence="7">The sequence shown here is derived from an EMBL/GenBank/DDBJ whole genome shotgun (WGS) entry which is preliminary data.</text>
</comment>
<dbReference type="GO" id="GO:0016020">
    <property type="term" value="C:membrane"/>
    <property type="evidence" value="ECO:0007669"/>
    <property type="project" value="UniProtKB-SubCell"/>
</dbReference>
<proteinExistence type="predicted"/>
<dbReference type="EMBL" id="JAGZCZ010000013">
    <property type="protein sequence ID" value="MBS5520525.1"/>
    <property type="molecule type" value="Genomic_DNA"/>
</dbReference>
<feature type="transmembrane region" description="Helical" evidence="6">
    <location>
        <begin position="103"/>
        <end position="127"/>
    </location>
</feature>
<evidence type="ECO:0000256" key="4">
    <source>
        <dbReference type="ARBA" id="ARBA00022989"/>
    </source>
</evidence>
<dbReference type="NCBIfam" id="NF037979">
    <property type="entry name" value="Na_transp"/>
    <property type="match status" value="1"/>
</dbReference>
<feature type="transmembrane region" description="Helical" evidence="6">
    <location>
        <begin position="271"/>
        <end position="298"/>
    </location>
</feature>
<dbReference type="InterPro" id="IPR000175">
    <property type="entry name" value="Na/ntran_symport"/>
</dbReference>
<feature type="transmembrane region" description="Helical" evidence="6">
    <location>
        <begin position="194"/>
        <end position="213"/>
    </location>
</feature>
<organism evidence="7 8">
    <name type="scientific">Acidaminococcus intestini</name>
    <dbReference type="NCBI Taxonomy" id="187327"/>
    <lineage>
        <taxon>Bacteria</taxon>
        <taxon>Bacillati</taxon>
        <taxon>Bacillota</taxon>
        <taxon>Negativicutes</taxon>
        <taxon>Acidaminococcales</taxon>
        <taxon>Acidaminococcaceae</taxon>
        <taxon>Acidaminococcus</taxon>
    </lineage>
</organism>
<keyword evidence="4 6" id="KW-1133">Transmembrane helix</keyword>
<dbReference type="Pfam" id="PF00209">
    <property type="entry name" value="SNF"/>
    <property type="match status" value="2"/>
</dbReference>
<feature type="transmembrane region" description="Helical" evidence="6">
    <location>
        <begin position="426"/>
        <end position="452"/>
    </location>
</feature>
<evidence type="ECO:0000256" key="1">
    <source>
        <dbReference type="ARBA" id="ARBA00004141"/>
    </source>
</evidence>
<accession>A0A943EG85</accession>
<dbReference type="AlphaFoldDB" id="A0A943EG85"/>
<protein>
    <submittedName>
        <fullName evidence="7">Sodium-dependent transporter</fullName>
    </submittedName>
</protein>
<dbReference type="PANTHER" id="PTHR42948">
    <property type="entry name" value="TRANSPORTER"/>
    <property type="match status" value="1"/>
</dbReference>
<feature type="transmembrane region" description="Helical" evidence="6">
    <location>
        <begin position="385"/>
        <end position="405"/>
    </location>
</feature>
<evidence type="ECO:0000256" key="5">
    <source>
        <dbReference type="ARBA" id="ARBA00023136"/>
    </source>
</evidence>
<keyword evidence="2" id="KW-0813">Transport</keyword>
<dbReference type="PANTHER" id="PTHR42948:SF1">
    <property type="entry name" value="TRANSPORTER"/>
    <property type="match status" value="1"/>
</dbReference>
<keyword evidence="5 6" id="KW-0472">Membrane</keyword>
<dbReference type="PROSITE" id="PS50267">
    <property type="entry name" value="NA_NEUROTRAN_SYMP_3"/>
    <property type="match status" value="1"/>
</dbReference>
<evidence type="ECO:0000256" key="2">
    <source>
        <dbReference type="ARBA" id="ARBA00022448"/>
    </source>
</evidence>
<dbReference type="Proteomes" id="UP000754226">
    <property type="component" value="Unassembled WGS sequence"/>
</dbReference>
<dbReference type="RefSeq" id="WP_302014068.1">
    <property type="nucleotide sequence ID" value="NZ_CATWGP010000028.1"/>
</dbReference>
<feature type="transmembrane region" description="Helical" evidence="6">
    <location>
        <begin position="51"/>
        <end position="70"/>
    </location>
</feature>
<sequence>MDKNMGKDVALQNERDGFESKWGFILACIGSAVGMGNIWRFPVMVSKYGGMTFLFPFLIFVVLIGATGVIEEMSFGRIAKAGPIGAFGVSMERRNGRKKLGEWVGLIPVAGSMALAIGYTCVVGWVFKYTYMAFNGQITEMEQDMKVIVSTFESTATVMGNNFWLIVACVVSFGIMAMGIASGIEKANKIMMPALFGIFVFLLCYVFFLDGAAEGYQYIFGFSAEGIKNPEVWVYAFGQAFFSLSVAGSGTVIYGSYLSDKEDVVGAAKHVGFFNILSAMLAACVIIPSISVSGGVLSEGGPGLMFIHLIHVFNGMPAGRLVVILFFICVLFAGVSSLVNLYEAPVATLQEQFGFSRNRAVIVIAVIGCGSALAIQGIVSEWMDVVSIYICPLGALLAGIMFYWVGGKEFVLEAVNAGREKAIGKWFYPLGKYAYCMSAFVALVVGGVMGGIG</sequence>
<gene>
    <name evidence="7" type="ORF">KHX13_09500</name>
</gene>
<feature type="transmembrane region" description="Helical" evidence="6">
    <location>
        <begin position="318"/>
        <end position="339"/>
    </location>
</feature>
<evidence type="ECO:0000313" key="8">
    <source>
        <dbReference type="Proteomes" id="UP000754226"/>
    </source>
</evidence>
<feature type="transmembrane region" description="Helical" evidence="6">
    <location>
        <begin position="21"/>
        <end position="39"/>
    </location>
</feature>
<dbReference type="InterPro" id="IPR047218">
    <property type="entry name" value="YocR/YhdH-like"/>
</dbReference>
<dbReference type="InterPro" id="IPR037272">
    <property type="entry name" value="SNS_sf"/>
</dbReference>
<dbReference type="CDD" id="cd10336">
    <property type="entry name" value="SLC6sbd_Tyt1-Like"/>
    <property type="match status" value="1"/>
</dbReference>
<evidence type="ECO:0000256" key="6">
    <source>
        <dbReference type="SAM" id="Phobius"/>
    </source>
</evidence>
<reference evidence="7" key="1">
    <citation type="submission" date="2021-02" db="EMBL/GenBank/DDBJ databases">
        <title>Infant gut strain persistence is associated with maternal origin, phylogeny, and functional potential including surface adhesion and iron acquisition.</title>
        <authorList>
            <person name="Lou Y.C."/>
        </authorList>
    </citation>
    <scope>NUCLEOTIDE SEQUENCE</scope>
    <source>
        <strain evidence="7">L3_106_000M1_dasL3_106_000M1_concoct_15</strain>
    </source>
</reference>
<comment type="subcellular location">
    <subcellularLocation>
        <location evidence="1">Membrane</location>
        <topology evidence="1">Multi-pass membrane protein</topology>
    </subcellularLocation>
</comment>
<name>A0A943EG85_9FIRM</name>